<evidence type="ECO:0000313" key="1">
    <source>
        <dbReference type="EMBL" id="AII17231.1"/>
    </source>
</evidence>
<evidence type="ECO:0000313" key="2">
    <source>
        <dbReference type="Proteomes" id="UP000028667"/>
    </source>
</evidence>
<name>A0A076FIE9_9VIRU</name>
<dbReference type="GeneID" id="20041722"/>
<reference evidence="1 2" key="1">
    <citation type="journal article" date="2014" name="Virology">
        <title>Genome of brown tide virus (AaV), the little giant of the Megaviridae, elucidates NCLDV genome expansion and host-virus coevolution.</title>
        <authorList>
            <person name="Moniruzzaman M."/>
            <person name="LeCleir G.R."/>
            <person name="Brown C.M."/>
            <person name="Gobler C.J."/>
            <person name="Bidle K.D."/>
            <person name="Wilson W.H."/>
            <person name="Wilhelm S.W."/>
        </authorList>
    </citation>
    <scope>NUCLEOTIDE SEQUENCE [LARGE SCALE GENOMIC DNA]</scope>
    <source>
        <strain evidence="1">BtV-01</strain>
    </source>
</reference>
<gene>
    <name evidence="1" type="ORF">AaV_197</name>
</gene>
<organism evidence="1 2">
    <name type="scientific">Aureococcus anophagefferens virus</name>
    <dbReference type="NCBI Taxonomy" id="1474867"/>
    <lineage>
        <taxon>Viruses</taxon>
        <taxon>Varidnaviria</taxon>
        <taxon>Bamfordvirae</taxon>
        <taxon>Nucleocytoviricota</taxon>
        <taxon>Megaviricetes</taxon>
        <taxon>Imitervirales</taxon>
        <taxon>Schizomimiviridae</taxon>
        <taxon>Kratosvirus</taxon>
        <taxon>Kratosvirus quantuckense</taxon>
    </lineage>
</organism>
<accession>A0A076FIE9</accession>
<protein>
    <submittedName>
        <fullName evidence="1">Uncharacterized protein</fullName>
    </submittedName>
</protein>
<proteinExistence type="predicted"/>
<dbReference type="EMBL" id="KJ645900">
    <property type="protein sequence ID" value="AII17231.1"/>
    <property type="molecule type" value="Genomic_DNA"/>
</dbReference>
<sequence length="60" mass="6996">MITIIPQIGERFNVLIEGDKADFENAKSNDDRLKDIIYENLEDLLYMLGGKFDDRIFVET</sequence>
<dbReference type="KEGG" id="vg:20041722"/>
<dbReference type="Proteomes" id="UP000028667">
    <property type="component" value="Segment"/>
</dbReference>
<dbReference type="RefSeq" id="YP_009052271.1">
    <property type="nucleotide sequence ID" value="NC_024697.1"/>
</dbReference>
<keyword evidence="2" id="KW-1185">Reference proteome</keyword>